<proteinExistence type="predicted"/>
<dbReference type="Proteomes" id="UP000580250">
    <property type="component" value="Unassembled WGS sequence"/>
</dbReference>
<protein>
    <submittedName>
        <fullName evidence="2">Uncharacterized protein</fullName>
    </submittedName>
</protein>
<evidence type="ECO:0000256" key="1">
    <source>
        <dbReference type="SAM" id="MobiDB-lite"/>
    </source>
</evidence>
<gene>
    <name evidence="2" type="ORF">MENT_LOCUS13376</name>
</gene>
<reference evidence="2 3" key="1">
    <citation type="submission" date="2020-08" db="EMBL/GenBank/DDBJ databases">
        <authorList>
            <person name="Koutsovoulos G."/>
            <person name="Danchin GJ E."/>
        </authorList>
    </citation>
    <scope>NUCLEOTIDE SEQUENCE [LARGE SCALE GENOMIC DNA]</scope>
</reference>
<accession>A0A6V7UIJ0</accession>
<evidence type="ECO:0000313" key="2">
    <source>
        <dbReference type="EMBL" id="CAD2158845.1"/>
    </source>
</evidence>
<evidence type="ECO:0000313" key="3">
    <source>
        <dbReference type="Proteomes" id="UP000580250"/>
    </source>
</evidence>
<organism evidence="2 3">
    <name type="scientific">Meloidogyne enterolobii</name>
    <name type="common">Root-knot nematode worm</name>
    <name type="synonym">Meloidogyne mayaguensis</name>
    <dbReference type="NCBI Taxonomy" id="390850"/>
    <lineage>
        <taxon>Eukaryota</taxon>
        <taxon>Metazoa</taxon>
        <taxon>Ecdysozoa</taxon>
        <taxon>Nematoda</taxon>
        <taxon>Chromadorea</taxon>
        <taxon>Rhabditida</taxon>
        <taxon>Tylenchina</taxon>
        <taxon>Tylenchomorpha</taxon>
        <taxon>Tylenchoidea</taxon>
        <taxon>Meloidogynidae</taxon>
        <taxon>Meloidogyninae</taxon>
        <taxon>Meloidogyne</taxon>
    </lineage>
</organism>
<sequence length="352" mass="39782">MRSQRNFENRQLTGGRGGRGFYGQHADNSGVDEQNQQTPPFIPGRGRGFSSSTFSVGYPSNVSSFRGHQGSFSGHAFRGGGSSEQSGQLSYPVVAGRGRSRGALNFARSGSSNLSHSRGYHQPSPQQYDSSPEPIQTRHFNIDGISCTAKCNDNEYRVLCETLNIPFSLEFPKKEVIWFTPEELMVKAREHLDAGDVQQAGAKVWSAFMATTNMVFLNAGVWLASHPALNSLSFFAICACKKFYLRNACYQGERGHDLNYNGGSFDAAEKCINKFQLYVDEYKEFNIETIKEELVSFLEKDEEGNVKKPVKFKEDFIKKFCELDKIVQIKEVEIKNFYYRGDIYNNIKYKIW</sequence>
<feature type="compositionally biased region" description="Polar residues" evidence="1">
    <location>
        <begin position="123"/>
        <end position="134"/>
    </location>
</feature>
<feature type="region of interest" description="Disordered" evidence="1">
    <location>
        <begin position="104"/>
        <end position="135"/>
    </location>
</feature>
<feature type="region of interest" description="Disordered" evidence="1">
    <location>
        <begin position="1"/>
        <end position="48"/>
    </location>
</feature>
<dbReference type="EMBL" id="CAJEWN010000072">
    <property type="protein sequence ID" value="CAD2158845.1"/>
    <property type="molecule type" value="Genomic_DNA"/>
</dbReference>
<comment type="caution">
    <text evidence="2">The sequence shown here is derived from an EMBL/GenBank/DDBJ whole genome shotgun (WGS) entry which is preliminary data.</text>
</comment>
<dbReference type="AlphaFoldDB" id="A0A6V7UIJ0"/>
<name>A0A6V7UIJ0_MELEN</name>